<accession>A0A0D2PQ55</accession>
<evidence type="ECO:0000313" key="1">
    <source>
        <dbReference type="EMBL" id="KJA30251.1"/>
    </source>
</evidence>
<dbReference type="Proteomes" id="UP000054270">
    <property type="component" value="Unassembled WGS sequence"/>
</dbReference>
<name>A0A0D2PQ55_HYPSF</name>
<evidence type="ECO:0000313" key="2">
    <source>
        <dbReference type="Proteomes" id="UP000054270"/>
    </source>
</evidence>
<dbReference type="AlphaFoldDB" id="A0A0D2PQ55"/>
<organism evidence="1 2">
    <name type="scientific">Hypholoma sublateritium (strain FD-334 SS-4)</name>
    <dbReference type="NCBI Taxonomy" id="945553"/>
    <lineage>
        <taxon>Eukaryota</taxon>
        <taxon>Fungi</taxon>
        <taxon>Dikarya</taxon>
        <taxon>Basidiomycota</taxon>
        <taxon>Agaricomycotina</taxon>
        <taxon>Agaricomycetes</taxon>
        <taxon>Agaricomycetidae</taxon>
        <taxon>Agaricales</taxon>
        <taxon>Agaricineae</taxon>
        <taxon>Strophariaceae</taxon>
        <taxon>Hypholoma</taxon>
    </lineage>
</organism>
<proteinExistence type="predicted"/>
<keyword evidence="2" id="KW-1185">Reference proteome</keyword>
<dbReference type="EMBL" id="KN817518">
    <property type="protein sequence ID" value="KJA30251.1"/>
    <property type="molecule type" value="Genomic_DNA"/>
</dbReference>
<protein>
    <submittedName>
        <fullName evidence="1">Uncharacterized protein</fullName>
    </submittedName>
</protein>
<gene>
    <name evidence="1" type="ORF">HYPSUDRAFT_32392</name>
</gene>
<reference evidence="2" key="1">
    <citation type="submission" date="2014-04" db="EMBL/GenBank/DDBJ databases">
        <title>Evolutionary Origins and Diversification of the Mycorrhizal Mutualists.</title>
        <authorList>
            <consortium name="DOE Joint Genome Institute"/>
            <consortium name="Mycorrhizal Genomics Consortium"/>
            <person name="Kohler A."/>
            <person name="Kuo A."/>
            <person name="Nagy L.G."/>
            <person name="Floudas D."/>
            <person name="Copeland A."/>
            <person name="Barry K.W."/>
            <person name="Cichocki N."/>
            <person name="Veneault-Fourrey C."/>
            <person name="LaButti K."/>
            <person name="Lindquist E.A."/>
            <person name="Lipzen A."/>
            <person name="Lundell T."/>
            <person name="Morin E."/>
            <person name="Murat C."/>
            <person name="Riley R."/>
            <person name="Ohm R."/>
            <person name="Sun H."/>
            <person name="Tunlid A."/>
            <person name="Henrissat B."/>
            <person name="Grigoriev I.V."/>
            <person name="Hibbett D.S."/>
            <person name="Martin F."/>
        </authorList>
    </citation>
    <scope>NUCLEOTIDE SEQUENCE [LARGE SCALE GENOMIC DNA]</scope>
    <source>
        <strain evidence="2">FD-334 SS-4</strain>
    </source>
</reference>
<sequence length="88" mass="9736">MFRLVPRSKGRFAKIKVVRSCVTELPLASRASQATAQQLPLVPHTYIHHADLLVVGIRILVTSDASPWPNLCPAFHITVPRSKSSCTF</sequence>